<name>A0A914NT32_MELIC</name>
<keyword evidence="1" id="KW-1185">Reference proteome</keyword>
<organism evidence="1 2">
    <name type="scientific">Meloidogyne incognita</name>
    <name type="common">Southern root-knot nematode worm</name>
    <name type="synonym">Oxyuris incognita</name>
    <dbReference type="NCBI Taxonomy" id="6306"/>
    <lineage>
        <taxon>Eukaryota</taxon>
        <taxon>Metazoa</taxon>
        <taxon>Ecdysozoa</taxon>
        <taxon>Nematoda</taxon>
        <taxon>Chromadorea</taxon>
        <taxon>Rhabditida</taxon>
        <taxon>Tylenchina</taxon>
        <taxon>Tylenchomorpha</taxon>
        <taxon>Tylenchoidea</taxon>
        <taxon>Meloidogynidae</taxon>
        <taxon>Meloidogyninae</taxon>
        <taxon>Meloidogyne</taxon>
        <taxon>Meloidogyne incognita group</taxon>
    </lineage>
</organism>
<dbReference type="WBParaSite" id="Minc3s09344g43135">
    <property type="protein sequence ID" value="Minc3s09344g43135"/>
    <property type="gene ID" value="Minc3s09344g43135"/>
</dbReference>
<protein>
    <submittedName>
        <fullName evidence="2">Uncharacterized protein</fullName>
    </submittedName>
</protein>
<dbReference type="AlphaFoldDB" id="A0A914NT32"/>
<proteinExistence type="predicted"/>
<accession>A0A914NT32</accession>
<evidence type="ECO:0000313" key="2">
    <source>
        <dbReference type="WBParaSite" id="Minc3s09344g43135"/>
    </source>
</evidence>
<sequence length="66" mass="7232">MGDLIVLGKIILVRINKNIVVAFCSDGGFRLYYEGHEARFLAIFALSSLLPITLNPLNPLVETTVA</sequence>
<dbReference type="Proteomes" id="UP000887563">
    <property type="component" value="Unplaced"/>
</dbReference>
<evidence type="ECO:0000313" key="1">
    <source>
        <dbReference type="Proteomes" id="UP000887563"/>
    </source>
</evidence>
<reference evidence="2" key="1">
    <citation type="submission" date="2022-11" db="UniProtKB">
        <authorList>
            <consortium name="WormBaseParasite"/>
        </authorList>
    </citation>
    <scope>IDENTIFICATION</scope>
</reference>